<dbReference type="AlphaFoldDB" id="A0A0C5VV96"/>
<dbReference type="OrthoDB" id="6191870at2"/>
<dbReference type="Gene3D" id="2.180.10.10">
    <property type="entry name" value="RHS repeat-associated core"/>
    <property type="match status" value="1"/>
</dbReference>
<dbReference type="InterPro" id="IPR031325">
    <property type="entry name" value="RHS_repeat"/>
</dbReference>
<dbReference type="HOGENOM" id="CLU_429469_0_0_6"/>
<dbReference type="Pfam" id="PF05593">
    <property type="entry name" value="RHS_repeat"/>
    <property type="match status" value="1"/>
</dbReference>
<proteinExistence type="predicted"/>
<reference evidence="1 2" key="1">
    <citation type="submission" date="2014-01" db="EMBL/GenBank/DDBJ databases">
        <title>Full genme sequencing of cellulolytic bacterium Gynuella sunshinyii YC6258T gen. nov., sp. nov.</title>
        <authorList>
            <person name="Khan H."/>
            <person name="Chung E.J."/>
            <person name="Chung Y.R."/>
        </authorList>
    </citation>
    <scope>NUCLEOTIDE SEQUENCE [LARGE SCALE GENOMIC DNA]</scope>
    <source>
        <strain evidence="1 2">YC6258</strain>
    </source>
</reference>
<dbReference type="EMBL" id="CP007142">
    <property type="protein sequence ID" value="AJQ94339.1"/>
    <property type="molecule type" value="Genomic_DNA"/>
</dbReference>
<sequence length="637" mass="72490">MIWKNYLSRLMIAISIIATSVSAQAVLILLYEDAGGSHYYWAEHTENWVDGEEACDRSLGENICIFFYGGIIDLASDDERVQALLSVPGVEPGMIWAWGGNYSFNDPPRSIYALMAFSISQYCPSPYKYNRTSKMCEAICKVGDTWNPTLKRCESEPAEHNSCTQSANPVDFVDGSKYRHESVMSVGTVFPIELTFHYNNFQNTEKTVLGGRRPLVASDDYAMKFTDTEDRIVDYYVADQIPLIGTSDSTDAKKYNNWGILKTEEAISEPYRGDVLRYWRHNYDEALVPRSDGVFTWLRSDGENIEFDTSGHNAIYPRLSLTTLDETIYGYSGHVLKISNGLQKTFDERGRLRRVTNANGVYHELTYNDDDQLTRITHSLGGYLDLTYTYYRTFSLYAPYTNGPTGRSHVTQVSDNAGRHVDIGWSESYSSDQHYYVITRLSQPYTTESTSSREFQYNDGRWPASLTDMYDVQDGTRSLYAHFEYDNRGRAVLSQLANAAEQVSIEYPDDDTRVITNALGKQATYRFATFNDVNRLASVTGEPTSQCLQSNTRFNYDDDGNVIEKNVNGVITQYQYDSRNLEVQRTEAAGTDQQRIITTTWDTTLRRPLSIHYPDQTITYNYDNAGRLLSQTVTPVE</sequence>
<evidence type="ECO:0000313" key="2">
    <source>
        <dbReference type="Proteomes" id="UP000032266"/>
    </source>
</evidence>
<dbReference type="NCBIfam" id="TIGR01643">
    <property type="entry name" value="YD_repeat_2x"/>
    <property type="match status" value="1"/>
</dbReference>
<dbReference type="RefSeq" id="WP_052830206.1">
    <property type="nucleotide sequence ID" value="NZ_CP007142.1"/>
</dbReference>
<dbReference type="STRING" id="1445510.YC6258_02301"/>
<dbReference type="KEGG" id="gsn:YC6258_02301"/>
<organism evidence="1 2">
    <name type="scientific">Gynuella sunshinyii YC6258</name>
    <dbReference type="NCBI Taxonomy" id="1445510"/>
    <lineage>
        <taxon>Bacteria</taxon>
        <taxon>Pseudomonadati</taxon>
        <taxon>Pseudomonadota</taxon>
        <taxon>Gammaproteobacteria</taxon>
        <taxon>Oceanospirillales</taxon>
        <taxon>Saccharospirillaceae</taxon>
        <taxon>Gynuella</taxon>
    </lineage>
</organism>
<protein>
    <submittedName>
        <fullName evidence="1">Rhs family protein</fullName>
    </submittedName>
</protein>
<dbReference type="Proteomes" id="UP000032266">
    <property type="component" value="Chromosome"/>
</dbReference>
<evidence type="ECO:0000313" key="1">
    <source>
        <dbReference type="EMBL" id="AJQ94339.1"/>
    </source>
</evidence>
<keyword evidence="2" id="KW-1185">Reference proteome</keyword>
<dbReference type="InterPro" id="IPR006530">
    <property type="entry name" value="YD"/>
</dbReference>
<gene>
    <name evidence="1" type="ORF">YC6258_02301</name>
</gene>
<accession>A0A0C5VV96</accession>
<name>A0A0C5VV96_9GAMM</name>